<protein>
    <recommendedName>
        <fullName evidence="1">YlxR domain-containing protein</fullName>
    </recommendedName>
</protein>
<gene>
    <name evidence="2" type="ORF">PAM7971_02643</name>
</gene>
<reference evidence="2 3" key="1">
    <citation type="submission" date="2017-03" db="EMBL/GenBank/DDBJ databases">
        <authorList>
            <person name="Afonso C.L."/>
            <person name="Miller P.J."/>
            <person name="Scott M.A."/>
            <person name="Spackman E."/>
            <person name="Goraichik I."/>
            <person name="Dimitrov K.M."/>
            <person name="Suarez D.L."/>
            <person name="Swayne D.E."/>
        </authorList>
    </citation>
    <scope>NUCLEOTIDE SEQUENCE [LARGE SCALE GENOMIC DNA]</scope>
    <source>
        <strain evidence="2 3">CECT 7971</strain>
    </source>
</reference>
<dbReference type="CDD" id="cd00279">
    <property type="entry name" value="YlxR"/>
    <property type="match status" value="1"/>
</dbReference>
<dbReference type="Gene3D" id="3.30.1230.10">
    <property type="entry name" value="YlxR-like"/>
    <property type="match status" value="1"/>
</dbReference>
<dbReference type="SUPFAM" id="SSF64376">
    <property type="entry name" value="YlxR-like"/>
    <property type="match status" value="1"/>
</dbReference>
<dbReference type="AlphaFoldDB" id="A0A1Y5SZN4"/>
<dbReference type="InterPro" id="IPR035931">
    <property type="entry name" value="YlxR-like_sf"/>
</dbReference>
<dbReference type="OrthoDB" id="9799836at2"/>
<dbReference type="EMBL" id="FWFW01000008">
    <property type="protein sequence ID" value="SLN52373.1"/>
    <property type="molecule type" value="Genomic_DNA"/>
</dbReference>
<dbReference type="Proteomes" id="UP000193307">
    <property type="component" value="Unassembled WGS sequence"/>
</dbReference>
<dbReference type="InterPro" id="IPR007393">
    <property type="entry name" value="YlxR_dom"/>
</dbReference>
<dbReference type="Pfam" id="PF04296">
    <property type="entry name" value="YlxR"/>
    <property type="match status" value="1"/>
</dbReference>
<organism evidence="2 3">
    <name type="scientific">Pacificibacter marinus</name>
    <dbReference type="NCBI Taxonomy" id="658057"/>
    <lineage>
        <taxon>Bacteria</taxon>
        <taxon>Pseudomonadati</taxon>
        <taxon>Pseudomonadota</taxon>
        <taxon>Alphaproteobacteria</taxon>
        <taxon>Rhodobacterales</taxon>
        <taxon>Roseobacteraceae</taxon>
        <taxon>Pacificibacter</taxon>
    </lineage>
</organism>
<dbReference type="SUPFAM" id="SSF55315">
    <property type="entry name" value="L30e-like"/>
    <property type="match status" value="1"/>
</dbReference>
<dbReference type="Gene3D" id="3.30.1330.30">
    <property type="match status" value="1"/>
</dbReference>
<dbReference type="RefSeq" id="WP_085849764.1">
    <property type="nucleotide sequence ID" value="NZ_FNZV01000010.1"/>
</dbReference>
<sequence length="210" mass="22460">MSRGGHKKIKDDGERRCIVTRETESRSGLIRFVIGPDGQVVPDLAEKLPGRGIWVSADRAALDEAVKKKLFAKVARAEVSVADGFVDLIEKGLTHRVVHLIALARKAGDAVCGFEKVKGWLAEERAIVLMQAADGSERGKGKLRTPEGGRWFGHLTSAELGLAFGRESVIHGALARGGLSDKVVEDAARLMGVREISGGERSAGKGKTTI</sequence>
<dbReference type="STRING" id="658057.SAMN04488032_11015"/>
<feature type="domain" description="YlxR" evidence="1">
    <location>
        <begin position="15"/>
        <end position="90"/>
    </location>
</feature>
<dbReference type="PANTHER" id="PTHR34215">
    <property type="entry name" value="BLL0784 PROTEIN"/>
    <property type="match status" value="1"/>
</dbReference>
<proteinExistence type="predicted"/>
<dbReference type="NCBIfam" id="NF006622">
    <property type="entry name" value="PRK09190.1"/>
    <property type="match status" value="1"/>
</dbReference>
<dbReference type="PANTHER" id="PTHR34215:SF1">
    <property type="entry name" value="YLXR DOMAIN-CONTAINING PROTEIN"/>
    <property type="match status" value="1"/>
</dbReference>
<accession>A0A1Y5SZN4</accession>
<evidence type="ECO:0000313" key="3">
    <source>
        <dbReference type="Proteomes" id="UP000193307"/>
    </source>
</evidence>
<dbReference type="InterPro" id="IPR037465">
    <property type="entry name" value="YlxR"/>
</dbReference>
<keyword evidence="3" id="KW-1185">Reference proteome</keyword>
<evidence type="ECO:0000313" key="2">
    <source>
        <dbReference type="EMBL" id="SLN52373.1"/>
    </source>
</evidence>
<name>A0A1Y5SZN4_9RHOB</name>
<dbReference type="InterPro" id="IPR029064">
    <property type="entry name" value="Ribosomal_eL30-like_sf"/>
</dbReference>
<evidence type="ECO:0000259" key="1">
    <source>
        <dbReference type="Pfam" id="PF04296"/>
    </source>
</evidence>